<name>A0A7Z0AYJ3_9BURK</name>
<evidence type="ECO:0000313" key="3">
    <source>
        <dbReference type="Proteomes" id="UP000572540"/>
    </source>
</evidence>
<protein>
    <submittedName>
        <fullName evidence="2">Uncharacterized protein</fullName>
    </submittedName>
</protein>
<evidence type="ECO:0000256" key="1">
    <source>
        <dbReference type="SAM" id="MobiDB-lite"/>
    </source>
</evidence>
<dbReference type="AlphaFoldDB" id="A0A7Z0AYJ3"/>
<dbReference type="Proteomes" id="UP000572540">
    <property type="component" value="Unassembled WGS sequence"/>
</dbReference>
<dbReference type="RefSeq" id="WP_179703335.1">
    <property type="nucleotide sequence ID" value="NZ_JACCAU010000001.1"/>
</dbReference>
<gene>
    <name evidence="2" type="ORF">GGD41_000778</name>
</gene>
<feature type="compositionally biased region" description="Low complexity" evidence="1">
    <location>
        <begin position="31"/>
        <end position="46"/>
    </location>
</feature>
<reference evidence="2 3" key="1">
    <citation type="submission" date="2020-07" db="EMBL/GenBank/DDBJ databases">
        <title>Exploring microbial biodiversity for novel pathways involved in the catabolism of aromatic compounds derived from lignin.</title>
        <authorList>
            <person name="Elkins J."/>
        </authorList>
    </citation>
    <scope>NUCLEOTIDE SEQUENCE [LARGE SCALE GENOMIC DNA]</scope>
    <source>
        <strain evidence="2 3">H2C3B</strain>
    </source>
</reference>
<organism evidence="2 3">
    <name type="scientific">Paraburkholderia bryophila</name>
    <dbReference type="NCBI Taxonomy" id="420952"/>
    <lineage>
        <taxon>Bacteria</taxon>
        <taxon>Pseudomonadati</taxon>
        <taxon>Pseudomonadota</taxon>
        <taxon>Betaproteobacteria</taxon>
        <taxon>Burkholderiales</taxon>
        <taxon>Burkholderiaceae</taxon>
        <taxon>Paraburkholderia</taxon>
    </lineage>
</organism>
<accession>A0A7Z0AYJ3</accession>
<sequence length="64" mass="6617">MADQSSGRNEFNAGSDSAKHHGKTAYEQHQATPKAGPATPTTGPRGSVVRDEKPSNVPGSAVRS</sequence>
<feature type="region of interest" description="Disordered" evidence="1">
    <location>
        <begin position="1"/>
        <end position="64"/>
    </location>
</feature>
<evidence type="ECO:0000313" key="2">
    <source>
        <dbReference type="EMBL" id="NYH13550.1"/>
    </source>
</evidence>
<dbReference type="EMBL" id="JACCAU010000001">
    <property type="protein sequence ID" value="NYH13550.1"/>
    <property type="molecule type" value="Genomic_DNA"/>
</dbReference>
<comment type="caution">
    <text evidence="2">The sequence shown here is derived from an EMBL/GenBank/DDBJ whole genome shotgun (WGS) entry which is preliminary data.</text>
</comment>
<proteinExistence type="predicted"/>
<feature type="compositionally biased region" description="Polar residues" evidence="1">
    <location>
        <begin position="1"/>
        <end position="15"/>
    </location>
</feature>